<evidence type="ECO:0000313" key="2">
    <source>
        <dbReference type="Proteomes" id="UP000887563"/>
    </source>
</evidence>
<keyword evidence="1" id="KW-0472">Membrane</keyword>
<reference evidence="3" key="1">
    <citation type="submission" date="2022-11" db="UniProtKB">
        <authorList>
            <consortium name="WormBaseParasite"/>
        </authorList>
    </citation>
    <scope>IDENTIFICATION</scope>
</reference>
<dbReference type="Proteomes" id="UP000887563">
    <property type="component" value="Unplaced"/>
</dbReference>
<feature type="transmembrane region" description="Helical" evidence="1">
    <location>
        <begin position="42"/>
        <end position="60"/>
    </location>
</feature>
<organism evidence="2 3">
    <name type="scientific">Meloidogyne incognita</name>
    <name type="common">Southern root-knot nematode worm</name>
    <name type="synonym">Oxyuris incognita</name>
    <dbReference type="NCBI Taxonomy" id="6306"/>
    <lineage>
        <taxon>Eukaryota</taxon>
        <taxon>Metazoa</taxon>
        <taxon>Ecdysozoa</taxon>
        <taxon>Nematoda</taxon>
        <taxon>Chromadorea</taxon>
        <taxon>Rhabditida</taxon>
        <taxon>Tylenchina</taxon>
        <taxon>Tylenchomorpha</taxon>
        <taxon>Tylenchoidea</taxon>
        <taxon>Meloidogynidae</taxon>
        <taxon>Meloidogyninae</taxon>
        <taxon>Meloidogyne</taxon>
        <taxon>Meloidogyne incognita group</taxon>
    </lineage>
</organism>
<accession>A0A914MV17</accession>
<name>A0A914MV17_MELIC</name>
<evidence type="ECO:0000256" key="1">
    <source>
        <dbReference type="SAM" id="Phobius"/>
    </source>
</evidence>
<keyword evidence="2" id="KW-1185">Reference proteome</keyword>
<dbReference type="AlphaFoldDB" id="A0A914MV17"/>
<sequence>MVILEIILIIYIYGLPNFLDDLRSMFGYPRTWLGRIFGPTGYYIQWIWCFLAPLQITEVISASKFQICSYSYSYFVPPLFLASYSYSYLVPPLF</sequence>
<proteinExistence type="predicted"/>
<dbReference type="WBParaSite" id="Minc3s02795g31593">
    <property type="protein sequence ID" value="Minc3s02795g31593"/>
    <property type="gene ID" value="Minc3s02795g31593"/>
</dbReference>
<evidence type="ECO:0000313" key="3">
    <source>
        <dbReference type="WBParaSite" id="Minc3s02795g31593"/>
    </source>
</evidence>
<keyword evidence="1" id="KW-1133">Transmembrane helix</keyword>
<protein>
    <submittedName>
        <fullName evidence="3">Uncharacterized protein</fullName>
    </submittedName>
</protein>
<keyword evidence="1" id="KW-0812">Transmembrane</keyword>
<dbReference type="InterPro" id="IPR037272">
    <property type="entry name" value="SNS_sf"/>
</dbReference>
<dbReference type="SUPFAM" id="SSF161070">
    <property type="entry name" value="SNF-like"/>
    <property type="match status" value="1"/>
</dbReference>
<feature type="transmembrane region" description="Helical" evidence="1">
    <location>
        <begin position="72"/>
        <end position="89"/>
    </location>
</feature>